<proteinExistence type="predicted"/>
<dbReference type="GeneID" id="91090913"/>
<name>A0AAX4JLV3_9TREE</name>
<dbReference type="PANTHER" id="PTHR47204">
    <property type="entry name" value="OS02G0168900 PROTEIN"/>
    <property type="match status" value="1"/>
</dbReference>
<gene>
    <name evidence="2" type="ORF">L201_000241</name>
</gene>
<dbReference type="Gene3D" id="2.40.128.680">
    <property type="match status" value="1"/>
</dbReference>
<sequence>MSTSTSFVLSSASSSNTLLLPESPSLSLLPFSLGPNSSPYATTSTNLSNYFQPRPFTNPNDDKNDNTKVQASFRGRTVIGQYIDLPKGYKGLILKTGKRPDKGGIEIHSENSLNTIKSSKLIYNSNSVQPKVDSIGNNEYDQDIQLKRTTRQNSGKVRGAGQIALSKPKTRQSNNRQMETKKRFRLDSDEDEEDDEEDEDRKPSSLLSRTPSKRSKNNSSSSAPAAGPSYTTPKKPNFGINPTFTNISGVDTPIPEIVIQEATPLKNPLPTPKKRLNQRRSSPSPSCRKLPEVTESMDLVEDQIQIETQAERYESPSSSADSDINGSQISNLVQIEEKNRKEDLNTDTDIDIQSDTKIQINEVVNEEDLIPSPSTENDLPSFVISSSSSSSSILNINPKTDIDDKENQNQNQNQNESYDGPIRRLEPISTFNGFMLYTPDDPLIGFRSNESSEPEHSKVDKEDDMIIVNAEEGSNTTENTGPSKETNIQVRKSWWRLGGAGEGGDEFIRGLGEYLGLCEILNEPVYLDDINDADDDADDDTDDG</sequence>
<dbReference type="RefSeq" id="XP_066072141.1">
    <property type="nucleotide sequence ID" value="XM_066216044.1"/>
</dbReference>
<dbReference type="GO" id="GO:0032299">
    <property type="term" value="C:ribonuclease H2 complex"/>
    <property type="evidence" value="ECO:0007669"/>
    <property type="project" value="InterPro"/>
</dbReference>
<feature type="compositionally biased region" description="Polar residues" evidence="1">
    <location>
        <begin position="230"/>
        <end position="249"/>
    </location>
</feature>
<dbReference type="Proteomes" id="UP001355207">
    <property type="component" value="Chromosome 1"/>
</dbReference>
<reference evidence="2 3" key="1">
    <citation type="submission" date="2024-01" db="EMBL/GenBank/DDBJ databases">
        <title>Comparative genomics of Cryptococcus and Kwoniella reveals pathogenesis evolution and contrasting modes of karyotype evolution via chromosome fusion or intercentromeric recombination.</title>
        <authorList>
            <person name="Coelho M.A."/>
            <person name="David-Palma M."/>
            <person name="Shea T."/>
            <person name="Bowers K."/>
            <person name="McGinley-Smith S."/>
            <person name="Mohammad A.W."/>
            <person name="Gnirke A."/>
            <person name="Yurkov A.M."/>
            <person name="Nowrousian M."/>
            <person name="Sun S."/>
            <person name="Cuomo C.A."/>
            <person name="Heitman J."/>
        </authorList>
    </citation>
    <scope>NUCLEOTIDE SEQUENCE [LARGE SCALE GENOMIC DNA]</scope>
    <source>
        <strain evidence="2 3">CBS 6074</strain>
    </source>
</reference>
<evidence type="ECO:0000256" key="1">
    <source>
        <dbReference type="SAM" id="MobiDB-lite"/>
    </source>
</evidence>
<protein>
    <submittedName>
        <fullName evidence="2">Uncharacterized protein</fullName>
    </submittedName>
</protein>
<dbReference type="Pfam" id="PF08615">
    <property type="entry name" value="RNase_H2_suC"/>
    <property type="match status" value="1"/>
</dbReference>
<feature type="region of interest" description="Disordered" evidence="1">
    <location>
        <begin position="147"/>
        <end position="291"/>
    </location>
</feature>
<dbReference type="AlphaFoldDB" id="A0AAX4JLV3"/>
<evidence type="ECO:0000313" key="3">
    <source>
        <dbReference type="Proteomes" id="UP001355207"/>
    </source>
</evidence>
<feature type="region of interest" description="Disordered" evidence="1">
    <location>
        <begin position="363"/>
        <end position="423"/>
    </location>
</feature>
<evidence type="ECO:0000313" key="2">
    <source>
        <dbReference type="EMBL" id="WWC85378.1"/>
    </source>
</evidence>
<accession>A0AAX4JLV3</accession>
<dbReference type="PANTHER" id="PTHR47204:SF1">
    <property type="entry name" value="RIBONUCLEASE H2 SUBUNIT C"/>
    <property type="match status" value="1"/>
</dbReference>
<feature type="compositionally biased region" description="Low complexity" evidence="1">
    <location>
        <begin position="217"/>
        <end position="229"/>
    </location>
</feature>
<feature type="compositionally biased region" description="Acidic residues" evidence="1">
    <location>
        <begin position="188"/>
        <end position="199"/>
    </location>
</feature>
<dbReference type="InterPro" id="IPR013924">
    <property type="entry name" value="RNase_H2_suC"/>
</dbReference>
<feature type="compositionally biased region" description="Basic and acidic residues" evidence="1">
    <location>
        <begin position="178"/>
        <end position="187"/>
    </location>
</feature>
<dbReference type="GO" id="GO:0006401">
    <property type="term" value="P:RNA catabolic process"/>
    <property type="evidence" value="ECO:0007669"/>
    <property type="project" value="InterPro"/>
</dbReference>
<dbReference type="EMBL" id="CP144098">
    <property type="protein sequence ID" value="WWC85378.1"/>
    <property type="molecule type" value="Genomic_DNA"/>
</dbReference>
<keyword evidence="3" id="KW-1185">Reference proteome</keyword>
<organism evidence="2 3">
    <name type="scientific">Kwoniella dendrophila CBS 6074</name>
    <dbReference type="NCBI Taxonomy" id="1295534"/>
    <lineage>
        <taxon>Eukaryota</taxon>
        <taxon>Fungi</taxon>
        <taxon>Dikarya</taxon>
        <taxon>Basidiomycota</taxon>
        <taxon>Agaricomycotina</taxon>
        <taxon>Tremellomycetes</taxon>
        <taxon>Tremellales</taxon>
        <taxon>Cryptococcaceae</taxon>
        <taxon>Kwoniella</taxon>
    </lineage>
</organism>
<dbReference type="CDD" id="cd09271">
    <property type="entry name" value="RNase_H2-C"/>
    <property type="match status" value="1"/>
</dbReference>